<dbReference type="AlphaFoldDB" id="A0A7C6E935"/>
<keyword evidence="1" id="KW-0732">Signal</keyword>
<feature type="chain" id="PRO_5028278875" description="Pyrrolo-quinoline quinone repeat domain-containing protein" evidence="1">
    <location>
        <begin position="20"/>
        <end position="365"/>
    </location>
</feature>
<dbReference type="SMART" id="SM00564">
    <property type="entry name" value="PQQ"/>
    <property type="match status" value="4"/>
</dbReference>
<protein>
    <recommendedName>
        <fullName evidence="2">Pyrrolo-quinoline quinone repeat domain-containing protein</fullName>
    </recommendedName>
</protein>
<dbReference type="InterPro" id="IPR018391">
    <property type="entry name" value="PQQ_b-propeller_rpt"/>
</dbReference>
<organism evidence="3">
    <name type="scientific">Desulfurella acetivorans</name>
    <dbReference type="NCBI Taxonomy" id="33002"/>
    <lineage>
        <taxon>Bacteria</taxon>
        <taxon>Pseudomonadati</taxon>
        <taxon>Campylobacterota</taxon>
        <taxon>Desulfurellia</taxon>
        <taxon>Desulfurellales</taxon>
        <taxon>Desulfurellaceae</taxon>
        <taxon>Desulfurella</taxon>
    </lineage>
</organism>
<dbReference type="PANTHER" id="PTHR34512:SF30">
    <property type="entry name" value="OUTER MEMBRANE PROTEIN ASSEMBLY FACTOR BAMB"/>
    <property type="match status" value="1"/>
</dbReference>
<sequence length="365" mass="41087">MLKKISAFLLLLAIFSVYSCSSTKHINLTVEEKPSPITKQTSIVSPPVKVEKIYSIGPVSYRAKIFIYDDTMFIGSTNKNLYMINLKNLEAKKFDIKEPIEAEVYADNYIYVGTKKGKLFKIDYKDNIVWKKQFSFPIVGSIVENDGYLYITTTNNTLYKIDKLDGNTVWKFHRNTAPMSVKGFSTPVFTNDAIYIGFNNGMLYKLTKDGDEIWQVKVGKGELFADVDSKAELTSFHVYATSTTGYTQAISIDKAMPVWSKEISSFSNLQISPFALFVANEKGGVDALDPQSGSVIWSKTLSYNFDVYSMYLSGNDYLFCLLSNGRLVVLNALSGKVMQIFDLGGTFDSKFTYYKNALYIISRNG</sequence>
<feature type="signal peptide" evidence="1">
    <location>
        <begin position="1"/>
        <end position="19"/>
    </location>
</feature>
<dbReference type="Proteomes" id="UP000886400">
    <property type="component" value="Unassembled WGS sequence"/>
</dbReference>
<reference evidence="3" key="1">
    <citation type="journal article" date="2020" name="mSystems">
        <title>Genome- and Community-Level Interaction Insights into Carbon Utilization and Element Cycling Functions of Hydrothermarchaeota in Hydrothermal Sediment.</title>
        <authorList>
            <person name="Zhou Z."/>
            <person name="Liu Y."/>
            <person name="Xu W."/>
            <person name="Pan J."/>
            <person name="Luo Z.H."/>
            <person name="Li M."/>
        </authorList>
    </citation>
    <scope>NUCLEOTIDE SEQUENCE [LARGE SCALE GENOMIC DNA]</scope>
    <source>
        <strain evidence="3">SpSt-1135</strain>
    </source>
</reference>
<comment type="caution">
    <text evidence="3">The sequence shown here is derived from an EMBL/GenBank/DDBJ whole genome shotgun (WGS) entry which is preliminary data.</text>
</comment>
<evidence type="ECO:0000256" key="1">
    <source>
        <dbReference type="SAM" id="SignalP"/>
    </source>
</evidence>
<dbReference type="SUPFAM" id="SSF50998">
    <property type="entry name" value="Quinoprotein alcohol dehydrogenase-like"/>
    <property type="match status" value="1"/>
</dbReference>
<dbReference type="PANTHER" id="PTHR34512">
    <property type="entry name" value="CELL SURFACE PROTEIN"/>
    <property type="match status" value="1"/>
</dbReference>
<accession>A0A7C6E935</accession>
<dbReference type="PROSITE" id="PS51257">
    <property type="entry name" value="PROKAR_LIPOPROTEIN"/>
    <property type="match status" value="1"/>
</dbReference>
<dbReference type="InterPro" id="IPR015943">
    <property type="entry name" value="WD40/YVTN_repeat-like_dom_sf"/>
</dbReference>
<gene>
    <name evidence="3" type="ORF">ENM99_04670</name>
</gene>
<feature type="domain" description="Pyrrolo-quinoline quinone repeat" evidence="2">
    <location>
        <begin position="104"/>
        <end position="298"/>
    </location>
</feature>
<dbReference type="Pfam" id="PF13360">
    <property type="entry name" value="PQQ_2"/>
    <property type="match status" value="1"/>
</dbReference>
<evidence type="ECO:0000313" key="3">
    <source>
        <dbReference type="EMBL" id="HHS49128.1"/>
    </source>
</evidence>
<dbReference type="InterPro" id="IPR011047">
    <property type="entry name" value="Quinoprotein_ADH-like_sf"/>
</dbReference>
<dbReference type="Gene3D" id="2.130.10.10">
    <property type="entry name" value="YVTN repeat-like/Quinoprotein amine dehydrogenase"/>
    <property type="match status" value="1"/>
</dbReference>
<proteinExistence type="predicted"/>
<evidence type="ECO:0000259" key="2">
    <source>
        <dbReference type="Pfam" id="PF13360"/>
    </source>
</evidence>
<dbReference type="InterPro" id="IPR002372">
    <property type="entry name" value="PQQ_rpt_dom"/>
</dbReference>
<name>A0A7C6E935_DESAE</name>
<feature type="non-terminal residue" evidence="3">
    <location>
        <position position="365"/>
    </location>
</feature>
<dbReference type="EMBL" id="DRZX01000224">
    <property type="protein sequence ID" value="HHS49128.1"/>
    <property type="molecule type" value="Genomic_DNA"/>
</dbReference>